<dbReference type="Pfam" id="PF12612">
    <property type="entry name" value="TFCD_C"/>
    <property type="match status" value="1"/>
</dbReference>
<dbReference type="EMBL" id="CAADRA010005122">
    <property type="protein sequence ID" value="VFT85243.1"/>
    <property type="molecule type" value="Genomic_DNA"/>
</dbReference>
<dbReference type="GO" id="GO:0000226">
    <property type="term" value="P:microtubule cytoskeleton organization"/>
    <property type="evidence" value="ECO:0007669"/>
    <property type="project" value="TreeGrafter"/>
</dbReference>
<evidence type="ECO:0000256" key="2">
    <source>
        <dbReference type="SAM" id="MobiDB-lite"/>
    </source>
</evidence>
<evidence type="ECO:0000313" key="6">
    <source>
        <dbReference type="EMBL" id="VFT85243.1"/>
    </source>
</evidence>
<dbReference type="GO" id="GO:0005096">
    <property type="term" value="F:GTPase activator activity"/>
    <property type="evidence" value="ECO:0007669"/>
    <property type="project" value="InterPro"/>
</dbReference>
<dbReference type="PANTHER" id="PTHR12658:SF0">
    <property type="entry name" value="TUBULIN-SPECIFIC CHAPERONE D"/>
    <property type="match status" value="1"/>
</dbReference>
<protein>
    <submittedName>
        <fullName evidence="6">Aste57867_8357 protein</fullName>
    </submittedName>
</protein>
<dbReference type="GO" id="GO:0007021">
    <property type="term" value="P:tubulin complex assembly"/>
    <property type="evidence" value="ECO:0007669"/>
    <property type="project" value="InterPro"/>
</dbReference>
<dbReference type="InterPro" id="IPR022577">
    <property type="entry name" value="TBCD_C"/>
</dbReference>
<dbReference type="Pfam" id="PF25767">
    <property type="entry name" value="ARM_TBCD_2nd"/>
    <property type="match status" value="1"/>
</dbReference>
<dbReference type="GO" id="GO:0007023">
    <property type="term" value="P:post-chaperonin tubulin folding pathway"/>
    <property type="evidence" value="ECO:0007669"/>
    <property type="project" value="InterPro"/>
</dbReference>
<dbReference type="EMBL" id="VJMH01005101">
    <property type="protein sequence ID" value="KAF0701134.1"/>
    <property type="molecule type" value="Genomic_DNA"/>
</dbReference>
<dbReference type="Pfam" id="PF23579">
    <property type="entry name" value="ARM_TBCD"/>
    <property type="match status" value="1"/>
</dbReference>
<evidence type="ECO:0000313" key="5">
    <source>
        <dbReference type="EMBL" id="KAF0701134.1"/>
    </source>
</evidence>
<evidence type="ECO:0000256" key="1">
    <source>
        <dbReference type="ARBA" id="ARBA00023186"/>
    </source>
</evidence>
<keyword evidence="1" id="KW-0143">Chaperone</keyword>
<dbReference type="InterPro" id="IPR011989">
    <property type="entry name" value="ARM-like"/>
</dbReference>
<evidence type="ECO:0000259" key="3">
    <source>
        <dbReference type="Pfam" id="PF12612"/>
    </source>
</evidence>
<feature type="domain" description="Tubulin-folding cofactor D C-terminal" evidence="3">
    <location>
        <begin position="1000"/>
        <end position="1182"/>
    </location>
</feature>
<dbReference type="InterPro" id="IPR016024">
    <property type="entry name" value="ARM-type_fold"/>
</dbReference>
<dbReference type="OrthoDB" id="10253476at2759"/>
<dbReference type="InterPro" id="IPR033162">
    <property type="entry name" value="TBCD"/>
</dbReference>
<reference evidence="6 7" key="1">
    <citation type="submission" date="2019-03" db="EMBL/GenBank/DDBJ databases">
        <authorList>
            <person name="Gaulin E."/>
            <person name="Dumas B."/>
        </authorList>
    </citation>
    <scope>NUCLEOTIDE SEQUENCE [LARGE SCALE GENOMIC DNA]</scope>
    <source>
        <strain evidence="6">CBS 568.67</strain>
    </source>
</reference>
<feature type="region of interest" description="Disordered" evidence="2">
    <location>
        <begin position="1"/>
        <end position="24"/>
    </location>
</feature>
<dbReference type="GO" id="GO:0048487">
    <property type="term" value="F:beta-tubulin binding"/>
    <property type="evidence" value="ECO:0007669"/>
    <property type="project" value="InterPro"/>
</dbReference>
<dbReference type="Gene3D" id="1.25.10.10">
    <property type="entry name" value="Leucine-rich Repeat Variant"/>
    <property type="match status" value="2"/>
</dbReference>
<organism evidence="6 7">
    <name type="scientific">Aphanomyces stellatus</name>
    <dbReference type="NCBI Taxonomy" id="120398"/>
    <lineage>
        <taxon>Eukaryota</taxon>
        <taxon>Sar</taxon>
        <taxon>Stramenopiles</taxon>
        <taxon>Oomycota</taxon>
        <taxon>Saprolegniomycetes</taxon>
        <taxon>Saprolegniales</taxon>
        <taxon>Verrucalvaceae</taxon>
        <taxon>Aphanomyces</taxon>
    </lineage>
</organism>
<keyword evidence="7" id="KW-1185">Reference proteome</keyword>
<feature type="compositionally biased region" description="Acidic residues" evidence="2">
    <location>
        <begin position="1"/>
        <end position="13"/>
    </location>
</feature>
<dbReference type="SUPFAM" id="SSF48371">
    <property type="entry name" value="ARM repeat"/>
    <property type="match status" value="1"/>
</dbReference>
<feature type="domain" description="Tubulin-folding cofactor D ARM repeats" evidence="4">
    <location>
        <begin position="321"/>
        <end position="556"/>
    </location>
</feature>
<gene>
    <name evidence="6" type="primary">Aste57867_8357</name>
    <name evidence="5" type="ORF">As57867_008325</name>
    <name evidence="6" type="ORF">ASTE57867_8357</name>
</gene>
<proteinExistence type="predicted"/>
<dbReference type="PANTHER" id="PTHR12658">
    <property type="entry name" value="BETA-TUBULIN COFACTOR D"/>
    <property type="match status" value="1"/>
</dbReference>
<reference evidence="5" key="2">
    <citation type="submission" date="2019-06" db="EMBL/GenBank/DDBJ databases">
        <title>Genomics analysis of Aphanomyces spp. identifies a new class of oomycete effector associated with host adaptation.</title>
        <authorList>
            <person name="Gaulin E."/>
        </authorList>
    </citation>
    <scope>NUCLEOTIDE SEQUENCE</scope>
    <source>
        <strain evidence="5">CBS 578.67</strain>
    </source>
</reference>
<dbReference type="InterPro" id="IPR058033">
    <property type="entry name" value="ARM_TBCD_2nd"/>
</dbReference>
<accession>A0A485KK15</accession>
<dbReference type="Proteomes" id="UP000332933">
    <property type="component" value="Unassembled WGS sequence"/>
</dbReference>
<name>A0A485KK15_9STRA</name>
<evidence type="ECO:0000313" key="7">
    <source>
        <dbReference type="Proteomes" id="UP000332933"/>
    </source>
</evidence>
<sequence length="1310" mass="146358">MQDEYIDTNDSVEDQLNPDGSSVNETLQADPRLVELLQSDDLTAAKLETFRVLIDPFQEQGQLMDPILRSMVAPVILRIQKIIKVASAVNSSSAAFPFQVLQDEQRTELHLSCQVLYLLCKVRGYKTIVKLLPHDVSEFEPVLLLLQSQDRDDFTTWEIRYILLLWLSILALVPFDLKSIDSSMDGNEDSAETIAIVANIITICKNYLQDSGSTQQAAALCLARLLSRPDMEEQYLKMFLNYVKHEFDAFSSSHVIDQSPAQARVRQYKITGIMLCLSYICKFTPRDKHIILMGDYFGHVMNVLETIRILDAEVVISSTLHRKLSTKLLQRMGLLFLPPKVMAWRYSRGLRSLEANLNLKAAETPMPMKEFQIDDDIEVPEELEQVVDVLLCGLRDRDTIVRWSAAKGIGRITARLPFEFADDIVQSVLLLFSPSESDAAWHGASLAIAELSRRCVLLPERLPEAVSAVSSALMYDVRRGAHSIGAHVRDAACYACWSFARAYEPSLFLPYLQQTLAPIMLTVCAFDRELNCRRAAAAAFQESVGRQGVGNFPHGIDLLTKADYFTLASMSHAFLDVSQHIAKYAEYRYALMNHLVSVKVFHWDTNVRALAASALGLLAPLDVSFTISSIIPPLLSASISSSSDVIVRHGATLALSEIALQISSVPAFIDGEVMRRLKVVPIEMDKRRLYRGRGGEMIRVAVCQLIQTISTLGWPLALAIMKKYLSTLEECIKHPNEAVRNSAIEAYESMANRYLTKLVGVYENKLYVDAIVPRFLACVKEKDVLNPNVATRRGFLRALGVTPFELLQGHIDVCVNLMVTAAVLSLHTADEQDAESRVAAIQSLVDLSTKLKPHISTEFLSRILEALLQCANEDYGVDERGDVGSWVRKEAMLGIQQLLLLHAIPSTKSDHPRQVNVKSFGNGEVVETRYFKRQLVYVQFDKKSLGYFYFAPNGIGVFNAERIVDLHDSAGLLPALGQRCEVKLSPDKINAAVSPIIVTKFCCVLVKQMSEKLDSIRFVAGSIFSQLFHYTTIIDGIPDRPLLSKLLLPTINWSMAHDTFPLVIQLLDSPVYMEAVVEGLVVSVGGLTESVVKASKNALLVWLKEQLKTNHLQVASKFAHYCVSLFQTHAKDDRVIIPLMKTIAYCLEERTFDFLHKDGPIFGNALYDAVSSEISKTSDLHKISAGLAVLVGLLPSEASVEKRTFRGICVCLGHRFPKVRKMTAEKLYTRLILQDDLVEESKYDEVLSTLSETAWDADMVHARLKRNQLIELLGLEKIEKRAPTGGPMKVAKDSSEGENSYKSLVKEMGY</sequence>
<evidence type="ECO:0000259" key="4">
    <source>
        <dbReference type="Pfam" id="PF25767"/>
    </source>
</evidence>
<feature type="region of interest" description="Disordered" evidence="2">
    <location>
        <begin position="1283"/>
        <end position="1310"/>
    </location>
</feature>